<gene>
    <name evidence="4" type="ORF">KC19_11G150000</name>
</gene>
<dbReference type="InterPro" id="IPR026697">
    <property type="entry name" value="DNAAF6"/>
</dbReference>
<comment type="similarity">
    <text evidence="1">Belongs to the PIH1 family.</text>
</comment>
<dbReference type="GO" id="GO:0045505">
    <property type="term" value="F:dynein intermediate chain binding"/>
    <property type="evidence" value="ECO:0007669"/>
    <property type="project" value="TreeGrafter"/>
</dbReference>
<evidence type="ECO:0000313" key="5">
    <source>
        <dbReference type="Proteomes" id="UP000822688"/>
    </source>
</evidence>
<evidence type="ECO:0000256" key="2">
    <source>
        <dbReference type="SAM" id="MobiDB-lite"/>
    </source>
</evidence>
<comment type="caution">
    <text evidence="4">The sequence shown here is derived from an EMBL/GenBank/DDBJ whole genome shotgun (WGS) entry which is preliminary data.</text>
</comment>
<dbReference type="Pfam" id="PF18201">
    <property type="entry name" value="PIH1_CS"/>
    <property type="match status" value="1"/>
</dbReference>
<sequence length="187" mass="21569">MMNYNDIQALANLFGSCRAAEEEDRDWSEPKVEALNPGHIGPQYSKNAKGGEEDEKKEKEKEEEPEIDLEKEDESHGRGRFTPEYEFVYKQAVTCSEVYIQMSEKDCSSLSCEDLVMRIKLPGTEELEEIDLDVGKTYLKLISPQYYLGLFLPHKVEKERSSAKWDPVTSTLIVTMPIIERDWLKQP</sequence>
<feature type="region of interest" description="Disordered" evidence="2">
    <location>
        <begin position="22"/>
        <end position="78"/>
    </location>
</feature>
<dbReference type="PANTHER" id="PTHR21083:SF0">
    <property type="entry name" value="DYNEIN AXONEMAL ASSEMBLY FACTOR 6"/>
    <property type="match status" value="1"/>
</dbReference>
<dbReference type="GO" id="GO:0005737">
    <property type="term" value="C:cytoplasm"/>
    <property type="evidence" value="ECO:0007669"/>
    <property type="project" value="TreeGrafter"/>
</dbReference>
<organism evidence="4 5">
    <name type="scientific">Ceratodon purpureus</name>
    <name type="common">Fire moss</name>
    <name type="synonym">Dicranum purpureum</name>
    <dbReference type="NCBI Taxonomy" id="3225"/>
    <lineage>
        <taxon>Eukaryota</taxon>
        <taxon>Viridiplantae</taxon>
        <taxon>Streptophyta</taxon>
        <taxon>Embryophyta</taxon>
        <taxon>Bryophyta</taxon>
        <taxon>Bryophytina</taxon>
        <taxon>Bryopsida</taxon>
        <taxon>Dicranidae</taxon>
        <taxon>Pseudoditrichales</taxon>
        <taxon>Ditrichaceae</taxon>
        <taxon>Ceratodon</taxon>
    </lineage>
</organism>
<dbReference type="InterPro" id="IPR041442">
    <property type="entry name" value="PIH1D1/2/3_CS-like"/>
</dbReference>
<dbReference type="EMBL" id="CM026432">
    <property type="protein sequence ID" value="KAG0557697.1"/>
    <property type="molecule type" value="Genomic_DNA"/>
</dbReference>
<proteinExistence type="inferred from homology"/>
<dbReference type="GO" id="GO:0070286">
    <property type="term" value="P:axonemal dynein complex assembly"/>
    <property type="evidence" value="ECO:0007669"/>
    <property type="project" value="InterPro"/>
</dbReference>
<evidence type="ECO:0000256" key="1">
    <source>
        <dbReference type="ARBA" id="ARBA00008511"/>
    </source>
</evidence>
<dbReference type="PANTHER" id="PTHR21083">
    <property type="entry name" value="TWISTER"/>
    <property type="match status" value="1"/>
</dbReference>
<dbReference type="GO" id="GO:0051087">
    <property type="term" value="F:protein-folding chaperone binding"/>
    <property type="evidence" value="ECO:0007669"/>
    <property type="project" value="InterPro"/>
</dbReference>
<accession>A0A8T0GGM4</accession>
<feature type="compositionally biased region" description="Basic and acidic residues" evidence="2">
    <location>
        <begin position="49"/>
        <end position="62"/>
    </location>
</feature>
<evidence type="ECO:0000313" key="4">
    <source>
        <dbReference type="EMBL" id="KAG0557697.1"/>
    </source>
</evidence>
<keyword evidence="5" id="KW-1185">Reference proteome</keyword>
<evidence type="ECO:0000259" key="3">
    <source>
        <dbReference type="Pfam" id="PF18201"/>
    </source>
</evidence>
<feature type="domain" description="PIH1D1/2/3 CS-like" evidence="3">
    <location>
        <begin position="82"/>
        <end position="179"/>
    </location>
</feature>
<dbReference type="AlphaFoldDB" id="A0A8T0GGM4"/>
<dbReference type="Proteomes" id="UP000822688">
    <property type="component" value="Chromosome 11"/>
</dbReference>
<feature type="compositionally biased region" description="Acidic residues" evidence="2">
    <location>
        <begin position="63"/>
        <end position="72"/>
    </location>
</feature>
<reference evidence="4 5" key="1">
    <citation type="submission" date="2020-06" db="EMBL/GenBank/DDBJ databases">
        <title>WGS assembly of Ceratodon purpureus strain R40.</title>
        <authorList>
            <person name="Carey S.B."/>
            <person name="Jenkins J."/>
            <person name="Shu S."/>
            <person name="Lovell J.T."/>
            <person name="Sreedasyam A."/>
            <person name="Maumus F."/>
            <person name="Tiley G.P."/>
            <person name="Fernandez-Pozo N."/>
            <person name="Barry K."/>
            <person name="Chen C."/>
            <person name="Wang M."/>
            <person name="Lipzen A."/>
            <person name="Daum C."/>
            <person name="Saski C.A."/>
            <person name="Payton A.C."/>
            <person name="Mcbreen J.C."/>
            <person name="Conrad R.E."/>
            <person name="Kollar L.M."/>
            <person name="Olsson S."/>
            <person name="Huttunen S."/>
            <person name="Landis J.B."/>
            <person name="Wickett N.J."/>
            <person name="Johnson M.G."/>
            <person name="Rensing S.A."/>
            <person name="Grimwood J."/>
            <person name="Schmutz J."/>
            <person name="Mcdaniel S.F."/>
        </authorList>
    </citation>
    <scope>NUCLEOTIDE SEQUENCE [LARGE SCALE GENOMIC DNA]</scope>
    <source>
        <strain evidence="4 5">R40</strain>
    </source>
</reference>
<name>A0A8T0GGM4_CERPU</name>
<protein>
    <recommendedName>
        <fullName evidence="3">PIH1D1/2/3 CS-like domain-containing protein</fullName>
    </recommendedName>
</protein>